<dbReference type="GO" id="GO:0004476">
    <property type="term" value="F:mannose-6-phosphate isomerase activity"/>
    <property type="evidence" value="ECO:0007669"/>
    <property type="project" value="InterPro"/>
</dbReference>
<dbReference type="InterPro" id="IPR046457">
    <property type="entry name" value="PMI_typeI_cat"/>
</dbReference>
<evidence type="ECO:0000313" key="9">
    <source>
        <dbReference type="EMBL" id="MCC2222022.1"/>
    </source>
</evidence>
<evidence type="ECO:0000256" key="1">
    <source>
        <dbReference type="ARBA" id="ARBA00022723"/>
    </source>
</evidence>
<dbReference type="GO" id="GO:0005975">
    <property type="term" value="P:carbohydrate metabolic process"/>
    <property type="evidence" value="ECO:0007669"/>
    <property type="project" value="InterPro"/>
</dbReference>
<protein>
    <recommendedName>
        <fullName evidence="3">Phosphohexomutase</fullName>
    </recommendedName>
    <alternativeName>
        <fullName evidence="4">Phosphomannose isomerase</fullName>
    </alternativeName>
</protein>
<dbReference type="Pfam" id="PF20511">
    <property type="entry name" value="PMI_typeI_cat"/>
    <property type="match status" value="1"/>
</dbReference>
<comment type="cofactor">
    <cofactor evidence="5">
        <name>Zn(2+)</name>
        <dbReference type="ChEBI" id="CHEBI:29105"/>
    </cofactor>
    <text evidence="5">Binds 1 zinc ion per subunit.</text>
</comment>
<evidence type="ECO:0000256" key="5">
    <source>
        <dbReference type="PIRSR" id="PIRSR036894-1"/>
    </source>
</evidence>
<evidence type="ECO:0000259" key="8">
    <source>
        <dbReference type="Pfam" id="PF21621"/>
    </source>
</evidence>
<dbReference type="AlphaFoldDB" id="A0AAE3E4E2"/>
<dbReference type="PANTHER" id="PTHR42742:SF3">
    <property type="entry name" value="FRUCTOKINASE"/>
    <property type="match status" value="1"/>
</dbReference>
<proteinExistence type="predicted"/>
<feature type="domain" description="Phosphomannose isomerase type I catalytic" evidence="7">
    <location>
        <begin position="4"/>
        <end position="103"/>
    </location>
</feature>
<keyword evidence="2 5" id="KW-0862">Zinc</keyword>
<keyword evidence="1 5" id="KW-0479">Metal-binding</keyword>
<dbReference type="RefSeq" id="WP_308731974.1">
    <property type="nucleotide sequence ID" value="NZ_JAJEQN010000025.1"/>
</dbReference>
<evidence type="ECO:0000256" key="2">
    <source>
        <dbReference type="ARBA" id="ARBA00022833"/>
    </source>
</evidence>
<feature type="domain" description="Mannose-6-phosphate isomerase cupin" evidence="8">
    <location>
        <begin position="238"/>
        <end position="309"/>
    </location>
</feature>
<dbReference type="Pfam" id="PF21621">
    <property type="entry name" value="MPI_cupin_dom"/>
    <property type="match status" value="1"/>
</dbReference>
<dbReference type="SUPFAM" id="SSF51182">
    <property type="entry name" value="RmlC-like cupins"/>
    <property type="match status" value="1"/>
</dbReference>
<name>A0AAE3E4E2_9FIRM</name>
<dbReference type="EMBL" id="JAJEQN010000025">
    <property type="protein sequence ID" value="MCC2222022.1"/>
    <property type="molecule type" value="Genomic_DNA"/>
</dbReference>
<dbReference type="InterPro" id="IPR011051">
    <property type="entry name" value="RmlC_Cupin_sf"/>
</dbReference>
<dbReference type="PANTHER" id="PTHR42742">
    <property type="entry name" value="TRANSCRIPTIONAL REPRESSOR MPRA"/>
    <property type="match status" value="1"/>
</dbReference>
<feature type="binding site" evidence="5">
    <location>
        <position position="114"/>
    </location>
    <ligand>
        <name>Zn(2+)</name>
        <dbReference type="ChEBI" id="CHEBI:29105"/>
    </ligand>
</feature>
<dbReference type="InterPro" id="IPR014628">
    <property type="entry name" value="Man6P_isomerase_Firm_short"/>
</dbReference>
<dbReference type="Gene3D" id="2.60.120.10">
    <property type="entry name" value="Jelly Rolls"/>
    <property type="match status" value="2"/>
</dbReference>
<dbReference type="InterPro" id="IPR051804">
    <property type="entry name" value="Carb_Metab_Reg_Kinase/Isom"/>
</dbReference>
<evidence type="ECO:0000259" key="7">
    <source>
        <dbReference type="Pfam" id="PF20511"/>
    </source>
</evidence>
<sequence>MELLLLEPVFKQMIWGGSRLKDDFGYDIPGDNTGECWAISAHPHGDCTIKNTEYKGKTLSWLWENHRELFGNVQGDRFPLLIKIIDAKADLSIQVHPDDAYAAEHENGSLGKMECWYILDAKEGGTIVIGHNAKNHEEVEEMIRGKRWKEFIREIPVKKGDFFQINPGCVHAIKGGTLILETQQNSDITYRVYDYDRLQDGKPRALHVQQSIDVIKAPFEPAVAEHEKLDVEGAEAEKLVSCPCYTVCKATVNGTAEFDWNQPFVDISVLDGEGSFDGTPVKKGTHLIVPACYGKMKAEGKNLMMIYSYITEK</sequence>
<dbReference type="GO" id="GO:0008270">
    <property type="term" value="F:zinc ion binding"/>
    <property type="evidence" value="ECO:0007669"/>
    <property type="project" value="InterPro"/>
</dbReference>
<dbReference type="InterPro" id="IPR014710">
    <property type="entry name" value="RmlC-like_jellyroll"/>
</dbReference>
<organism evidence="9 10">
    <name type="scientific">Anthropogastromicrobium aceti</name>
    <dbReference type="NCBI Taxonomy" id="2981768"/>
    <lineage>
        <taxon>Bacteria</taxon>
        <taxon>Bacillati</taxon>
        <taxon>Bacillota</taxon>
        <taxon>Clostridia</taxon>
        <taxon>Lachnospirales</taxon>
        <taxon>Lachnospiraceae</taxon>
        <taxon>Anthropogastromicrobium</taxon>
    </lineage>
</organism>
<evidence type="ECO:0000313" key="10">
    <source>
        <dbReference type="Proteomes" id="UP001198200"/>
    </source>
</evidence>
<keyword evidence="10" id="KW-1185">Reference proteome</keyword>
<evidence type="ECO:0000256" key="6">
    <source>
        <dbReference type="PIRSR" id="PIRSR036894-2"/>
    </source>
</evidence>
<dbReference type="Proteomes" id="UP001198200">
    <property type="component" value="Unassembled WGS sequence"/>
</dbReference>
<feature type="binding site" evidence="5">
    <location>
        <position position="171"/>
    </location>
    <ligand>
        <name>Zn(2+)</name>
        <dbReference type="ChEBI" id="CHEBI:29105"/>
    </ligand>
</feature>
<gene>
    <name evidence="9" type="ORF">LKD48_10305</name>
</gene>
<evidence type="ECO:0000256" key="4">
    <source>
        <dbReference type="ARBA" id="ARBA00030762"/>
    </source>
</evidence>
<feature type="active site" evidence="6">
    <location>
        <position position="191"/>
    </location>
</feature>
<feature type="binding site" evidence="5">
    <location>
        <position position="96"/>
    </location>
    <ligand>
        <name>Zn(2+)</name>
        <dbReference type="ChEBI" id="CHEBI:29105"/>
    </ligand>
</feature>
<accession>A0AAE3E4E2</accession>
<dbReference type="CDD" id="cd07010">
    <property type="entry name" value="cupin_PMI_type_I_N_bac"/>
    <property type="match status" value="1"/>
</dbReference>
<comment type="caution">
    <text evidence="9">The sequence shown here is derived from an EMBL/GenBank/DDBJ whole genome shotgun (WGS) entry which is preliminary data.</text>
</comment>
<dbReference type="PIRSF" id="PIRSF036894">
    <property type="entry name" value="PMI_Firm_short"/>
    <property type="match status" value="1"/>
</dbReference>
<dbReference type="InterPro" id="IPR049071">
    <property type="entry name" value="MPI_cupin_dom"/>
</dbReference>
<keyword evidence="9" id="KW-0413">Isomerase</keyword>
<evidence type="ECO:0000256" key="3">
    <source>
        <dbReference type="ARBA" id="ARBA00029741"/>
    </source>
</evidence>
<reference evidence="9 10" key="1">
    <citation type="submission" date="2021-10" db="EMBL/GenBank/DDBJ databases">
        <title>Anaerobic single-cell dispensing facilitates the cultivation of human gut bacteria.</title>
        <authorList>
            <person name="Afrizal A."/>
        </authorList>
    </citation>
    <scope>NUCLEOTIDE SEQUENCE [LARGE SCALE GENOMIC DNA]</scope>
    <source>
        <strain evidence="9 10">CLA-AA-H224</strain>
    </source>
</reference>